<reference evidence="1 2" key="1">
    <citation type="submission" date="2019-05" db="EMBL/GenBank/DDBJ databases">
        <title>Another draft genome of Portunus trituberculatus and its Hox gene families provides insights of decapod evolution.</title>
        <authorList>
            <person name="Jeong J.-H."/>
            <person name="Song I."/>
            <person name="Kim S."/>
            <person name="Choi T."/>
            <person name="Kim D."/>
            <person name="Ryu S."/>
            <person name="Kim W."/>
        </authorList>
    </citation>
    <scope>NUCLEOTIDE SEQUENCE [LARGE SCALE GENOMIC DNA]</scope>
    <source>
        <tissue evidence="1">Muscle</tissue>
    </source>
</reference>
<dbReference type="Proteomes" id="UP000324222">
    <property type="component" value="Unassembled WGS sequence"/>
</dbReference>
<keyword evidence="2" id="KW-1185">Reference proteome</keyword>
<organism evidence="1 2">
    <name type="scientific">Portunus trituberculatus</name>
    <name type="common">Swimming crab</name>
    <name type="synonym">Neptunus trituberculatus</name>
    <dbReference type="NCBI Taxonomy" id="210409"/>
    <lineage>
        <taxon>Eukaryota</taxon>
        <taxon>Metazoa</taxon>
        <taxon>Ecdysozoa</taxon>
        <taxon>Arthropoda</taxon>
        <taxon>Crustacea</taxon>
        <taxon>Multicrustacea</taxon>
        <taxon>Malacostraca</taxon>
        <taxon>Eumalacostraca</taxon>
        <taxon>Eucarida</taxon>
        <taxon>Decapoda</taxon>
        <taxon>Pleocyemata</taxon>
        <taxon>Brachyura</taxon>
        <taxon>Eubrachyura</taxon>
        <taxon>Portunoidea</taxon>
        <taxon>Portunidae</taxon>
        <taxon>Portuninae</taxon>
        <taxon>Portunus</taxon>
    </lineage>
</organism>
<gene>
    <name evidence="1" type="ORF">E2C01_039980</name>
</gene>
<name>A0A5B7FL84_PORTR</name>
<dbReference type="AlphaFoldDB" id="A0A5B7FL84"/>
<accession>A0A5B7FL84</accession>
<evidence type="ECO:0000313" key="1">
    <source>
        <dbReference type="EMBL" id="MPC46266.1"/>
    </source>
</evidence>
<dbReference type="EMBL" id="VSRR010007122">
    <property type="protein sequence ID" value="MPC46266.1"/>
    <property type="molecule type" value="Genomic_DNA"/>
</dbReference>
<sequence>MVIPREELLMSGTARKLLDSAYLETSTATKPLGGSIVSIMSCRQAHLHSFRQSQPVLLRGPVG</sequence>
<comment type="caution">
    <text evidence="1">The sequence shown here is derived from an EMBL/GenBank/DDBJ whole genome shotgun (WGS) entry which is preliminary data.</text>
</comment>
<evidence type="ECO:0000313" key="2">
    <source>
        <dbReference type="Proteomes" id="UP000324222"/>
    </source>
</evidence>
<proteinExistence type="predicted"/>
<protein>
    <submittedName>
        <fullName evidence="1">Uncharacterized protein</fullName>
    </submittedName>
</protein>